<evidence type="ECO:0000256" key="1">
    <source>
        <dbReference type="SAM" id="MobiDB-lite"/>
    </source>
</evidence>
<reference evidence="2 3" key="1">
    <citation type="journal article" date="2010" name="Nat. Biotechnol.">
        <title>Genome sequence of the model mushroom Schizophyllum commune.</title>
        <authorList>
            <person name="Ohm R.A."/>
            <person name="de Jong J.F."/>
            <person name="Lugones L.G."/>
            <person name="Aerts A."/>
            <person name="Kothe E."/>
            <person name="Stajich J.E."/>
            <person name="de Vries R.P."/>
            <person name="Record E."/>
            <person name="Levasseur A."/>
            <person name="Baker S.E."/>
            <person name="Bartholomew K.A."/>
            <person name="Coutinho P.M."/>
            <person name="Erdmann S."/>
            <person name="Fowler T.J."/>
            <person name="Gathman A.C."/>
            <person name="Lombard V."/>
            <person name="Henrissat B."/>
            <person name="Knabe N."/>
            <person name="Kuees U."/>
            <person name="Lilly W.W."/>
            <person name="Lindquist E."/>
            <person name="Lucas S."/>
            <person name="Magnuson J.K."/>
            <person name="Piumi F."/>
            <person name="Raudaskoski M."/>
            <person name="Salamov A."/>
            <person name="Schmutz J."/>
            <person name="Schwarze F.W.M.R."/>
            <person name="vanKuyk P.A."/>
            <person name="Horton J.S."/>
            <person name="Grigoriev I.V."/>
            <person name="Woesten H.A.B."/>
        </authorList>
    </citation>
    <scope>NUCLEOTIDE SEQUENCE [LARGE SCALE GENOMIC DNA]</scope>
    <source>
        <strain evidence="3">H4-8 / FGSC 9210</strain>
    </source>
</reference>
<dbReference type="EMBL" id="GL377312">
    <property type="protein sequence ID" value="EFI92955.1"/>
    <property type="molecule type" value="Genomic_DNA"/>
</dbReference>
<organism evidence="3">
    <name type="scientific">Schizophyllum commune (strain H4-8 / FGSC 9210)</name>
    <name type="common">Split gill fungus</name>
    <dbReference type="NCBI Taxonomy" id="578458"/>
    <lineage>
        <taxon>Eukaryota</taxon>
        <taxon>Fungi</taxon>
        <taxon>Dikarya</taxon>
        <taxon>Basidiomycota</taxon>
        <taxon>Agaricomycotina</taxon>
        <taxon>Agaricomycetes</taxon>
        <taxon>Agaricomycetidae</taxon>
        <taxon>Agaricales</taxon>
        <taxon>Schizophyllaceae</taxon>
        <taxon>Schizophyllum</taxon>
    </lineage>
</organism>
<evidence type="ECO:0000313" key="2">
    <source>
        <dbReference type="EMBL" id="EFI92955.1"/>
    </source>
</evidence>
<dbReference type="GeneID" id="9596799"/>
<dbReference type="InParanoid" id="D8QHL4"/>
<dbReference type="VEuPathDB" id="FungiDB:SCHCODRAFT_02516619"/>
<protein>
    <submittedName>
        <fullName evidence="2">Uncharacterized protein</fullName>
    </submittedName>
</protein>
<feature type="non-terminal residue" evidence="2">
    <location>
        <position position="209"/>
    </location>
</feature>
<dbReference type="HOGENOM" id="CLU_1316072_0_0_1"/>
<dbReference type="Proteomes" id="UP000007431">
    <property type="component" value="Unassembled WGS sequence"/>
</dbReference>
<proteinExistence type="predicted"/>
<dbReference type="RefSeq" id="XP_003027858.1">
    <property type="nucleotide sequence ID" value="XM_003027812.1"/>
</dbReference>
<dbReference type="KEGG" id="scm:SCHCO_02516619"/>
<keyword evidence="3" id="KW-1185">Reference proteome</keyword>
<feature type="region of interest" description="Disordered" evidence="1">
    <location>
        <begin position="1"/>
        <end position="30"/>
    </location>
</feature>
<evidence type="ECO:0000313" key="3">
    <source>
        <dbReference type="Proteomes" id="UP000007431"/>
    </source>
</evidence>
<sequence length="209" mass="22777">MIAAHPPISSSFSTVRHPSRHPFPQLGSASGLEQVQARALHLHRRVSLLTPASIRRGGSHLLVPALHNHWPEGHGSVWEKQGVKKALEDTLANIVDLVDAPDASRTASETFNSSAHSLVYQGRYSGPESPGHALTPTLISSTLANIIVVRLWFNLNLNYPYLIMRFHVLEKLYLRGPTDIRAPPTSAPASPPPLKDHSPAAQRSPMGSQ</sequence>
<feature type="region of interest" description="Disordered" evidence="1">
    <location>
        <begin position="181"/>
        <end position="209"/>
    </location>
</feature>
<dbReference type="AlphaFoldDB" id="D8QHL4"/>
<name>D8QHL4_SCHCM</name>
<accession>D8QHL4</accession>
<gene>
    <name evidence="2" type="ORF">SCHCODRAFT_113363</name>
</gene>